<accession>A0A915BCI7</accession>
<feature type="chain" id="PRO_5041192864" evidence="1">
    <location>
        <begin position="21"/>
        <end position="322"/>
    </location>
</feature>
<evidence type="ECO:0000313" key="6">
    <source>
        <dbReference type="WBParaSite" id="PgR034_g060_t08"/>
    </source>
</evidence>
<dbReference type="Pfam" id="PF15481">
    <property type="entry name" value="CPG4"/>
    <property type="match status" value="1"/>
</dbReference>
<feature type="signal peptide" evidence="1">
    <location>
        <begin position="1"/>
        <end position="20"/>
    </location>
</feature>
<dbReference type="AlphaFoldDB" id="A0A915BCI7"/>
<evidence type="ECO:0000256" key="1">
    <source>
        <dbReference type="SAM" id="SignalP"/>
    </source>
</evidence>
<dbReference type="Proteomes" id="UP000887569">
    <property type="component" value="Unplaced"/>
</dbReference>
<evidence type="ECO:0000259" key="2">
    <source>
        <dbReference type="Pfam" id="PF15481"/>
    </source>
</evidence>
<feature type="domain" description="Chondroitin proteoglycan 4" evidence="2">
    <location>
        <begin position="33"/>
        <end position="125"/>
    </location>
</feature>
<dbReference type="WBParaSite" id="PgR034_g060_t05">
    <property type="protein sequence ID" value="PgR034_g060_t05"/>
    <property type="gene ID" value="PgR034_g060"/>
</dbReference>
<keyword evidence="3" id="KW-1185">Reference proteome</keyword>
<reference evidence="4 5" key="1">
    <citation type="submission" date="2022-11" db="UniProtKB">
        <authorList>
            <consortium name="WormBaseParasite"/>
        </authorList>
    </citation>
    <scope>IDENTIFICATION</scope>
</reference>
<organism evidence="3 6">
    <name type="scientific">Parascaris univalens</name>
    <name type="common">Nematode worm</name>
    <dbReference type="NCBI Taxonomy" id="6257"/>
    <lineage>
        <taxon>Eukaryota</taxon>
        <taxon>Metazoa</taxon>
        <taxon>Ecdysozoa</taxon>
        <taxon>Nematoda</taxon>
        <taxon>Chromadorea</taxon>
        <taxon>Rhabditida</taxon>
        <taxon>Spirurina</taxon>
        <taxon>Ascaridomorpha</taxon>
        <taxon>Ascaridoidea</taxon>
        <taxon>Ascarididae</taxon>
        <taxon>Parascaris</taxon>
    </lineage>
</organism>
<evidence type="ECO:0000313" key="3">
    <source>
        <dbReference type="Proteomes" id="UP000887569"/>
    </source>
</evidence>
<dbReference type="PANTHER" id="PTHR37442:SF2">
    <property type="entry name" value="CHONDROITIN PROTEOGLYCAN 4"/>
    <property type="match status" value="1"/>
</dbReference>
<dbReference type="WBParaSite" id="PgR034_g060_t07">
    <property type="protein sequence ID" value="PgR034_g060_t07"/>
    <property type="gene ID" value="PgR034_g060"/>
</dbReference>
<dbReference type="WBParaSite" id="PgR034_g060_t03">
    <property type="protein sequence ID" value="PgR034_g060_t03"/>
    <property type="gene ID" value="PgR034_g060"/>
</dbReference>
<name>A0A915BCI7_PARUN</name>
<protein>
    <submittedName>
        <fullName evidence="4 5">Chondroitin proteoglycan 4 domain-containing protein</fullName>
    </submittedName>
</protein>
<proteinExistence type="predicted"/>
<sequence>MRTVVLMAISLRFYAIPTVAFIEAPLTYTIAGCDGSCVRPLLEAIELAMYDEKKTGTIDSICRKYLESSKCIERMSNCKTYETFNVTTSGIKFMCVEQKDAFEALAGCIEKNYARVKDECLKFCNPGSIATGYALQRMLKDVPIIRKLDVHMPAIMTSEICRIVKCILDCSKTKFDTRCEGSAGSLLAEVMIRPLSTSQRSLIALPLLGVLAASLPMQCDFISNERILDTYRINPRLNEHLKRIYRKTPKAIPIEMEEIDVDFNPWNVADYLRLDQISPLEDDDALLEGRIQITNISASMNLRNISIFSAADEEEKEASGSE</sequence>
<dbReference type="PANTHER" id="PTHR37442">
    <property type="entry name" value="F18A1.7 PROTEIN-RELATED"/>
    <property type="match status" value="1"/>
</dbReference>
<dbReference type="InterPro" id="IPR053123">
    <property type="entry name" value="CPG4-like"/>
</dbReference>
<evidence type="ECO:0000313" key="4">
    <source>
        <dbReference type="WBParaSite" id="PgR034_g060_t03"/>
    </source>
</evidence>
<dbReference type="WBParaSite" id="PgR034_g060_t08">
    <property type="protein sequence ID" value="PgR034_g060_t08"/>
    <property type="gene ID" value="PgR034_g060"/>
</dbReference>
<keyword evidence="1" id="KW-0732">Signal</keyword>
<evidence type="ECO:0000313" key="5">
    <source>
        <dbReference type="WBParaSite" id="PgR034_g060_t05"/>
    </source>
</evidence>
<dbReference type="InterPro" id="IPR029153">
    <property type="entry name" value="CPG4"/>
</dbReference>
<dbReference type="WBParaSite" id="PgR034_g060_t06">
    <property type="protein sequence ID" value="PgR034_g060_t06"/>
    <property type="gene ID" value="PgR034_g060"/>
</dbReference>